<comment type="similarity">
    <text evidence="2 8">Belongs to the TUBGCP family.</text>
</comment>
<dbReference type="GO" id="GO:0000278">
    <property type="term" value="P:mitotic cell cycle"/>
    <property type="evidence" value="ECO:0007669"/>
    <property type="project" value="TreeGrafter"/>
</dbReference>
<dbReference type="InterPro" id="IPR041470">
    <property type="entry name" value="GCP_N"/>
</dbReference>
<feature type="region of interest" description="Disordered" evidence="9">
    <location>
        <begin position="514"/>
        <end position="535"/>
    </location>
</feature>
<evidence type="ECO:0000256" key="4">
    <source>
        <dbReference type="ARBA" id="ARBA00022701"/>
    </source>
</evidence>
<dbReference type="PANTHER" id="PTHR19302">
    <property type="entry name" value="GAMMA TUBULIN COMPLEX PROTEIN"/>
    <property type="match status" value="1"/>
</dbReference>
<dbReference type="GO" id="GO:0051225">
    <property type="term" value="P:spindle assembly"/>
    <property type="evidence" value="ECO:0007669"/>
    <property type="project" value="TreeGrafter"/>
</dbReference>
<feature type="non-terminal residue" evidence="12">
    <location>
        <position position="984"/>
    </location>
</feature>
<evidence type="ECO:0000256" key="8">
    <source>
        <dbReference type="RuleBase" id="RU363050"/>
    </source>
</evidence>
<feature type="domain" description="Gamma tubulin complex component C-terminal" evidence="10">
    <location>
        <begin position="675"/>
        <end position="977"/>
    </location>
</feature>
<evidence type="ECO:0000256" key="5">
    <source>
        <dbReference type="ARBA" id="ARBA00023212"/>
    </source>
</evidence>
<proteinExistence type="inferred from homology"/>
<sequence length="984" mass="113037">VSPGHRSRFEQEQDRAVRALVRSVTGLPEEELGGGRFQTALNFAWSNFRFHRFLDVNSHKVERTIEGIHEKLIVHSDLGKAASWKRLTEKFLNSPLPSIEETKTDTHYSILSLLLCLSDSPSNTTYVEKPRVKEVEKEEEFDWGKYLMEGEEIYFGPGVDTPDWSGESEEEEDTQPLSREDSGIQVDRTPLEDQDPNKKTVPNVSWKVGEPDARSWLEQHVVPQYWTGRAPRFSHSLHLHSNLAAVWDHHLYTSDPLYVPEERTLVTETQVIRETLCLLLLIGIDSSSLTVKKDQLVLILPLSVLEQIAAYGQVVFRLQKFIDEVMGHSPESIMHGTVSTPKKTTEAPFRTYQAFMWALYKYFISFKEELTEIEKCIINKDKTVTLSIVIDKLSPRLAQLKVLHKVFSTGVAEVPPDTRNVVRASHLLNTLYKAILEYDSVGEASEQTVSLLFSLWVETVRPYLQTVDEWIVHGNLFDPAKEFIIQRNKNVPVNHRDFWYATYTLYSVSEKTENEEKMSDNASASSGSDQAPSSRQHTMVSFLKPVLKQIIMAGKSMQLLKNLQCKDGSPQQAASRDAERKSLYTLFLESVQSRLRHGEESVPDTITEQQATKQSLIKMQSIAERHLELDDVHDPLLAINFARVFKIFASVIVVFDFTCMVKAEEMLYVCSPFRLVEYLQAMRNFFLLEAGDTMYDFYTSIFDKIREKETWQNVAFLNVQLQEAVGQRYPEDSARLSIIFESVDTAKKKLPVHTLDGLTLSYKVVPWPVDIVISLECQKIYNQVFLLLLQIKWAKYSLDVLRFDELVCAAENPQVKEGTVLEQGTLPLFGPQTESIKQQIHRMFLLRVKLMHFVNSLHNYIMTRILHSTGLEFQHQVEEAKDLDQLIKIHYRYLSTIHDRCLLREKVSFVKEAIMKVLNLVLMFADRWQAGLGAWKMESIEKMESDFKNCHMFLVTVLNKAVCRGSFPHLESLALSLMAGMEQS</sequence>
<name>A0A7L3ZUE6_9AVES</name>
<dbReference type="GO" id="GO:0051321">
    <property type="term" value="P:meiotic cell cycle"/>
    <property type="evidence" value="ECO:0007669"/>
    <property type="project" value="TreeGrafter"/>
</dbReference>
<feature type="compositionally biased region" description="Low complexity" evidence="9">
    <location>
        <begin position="522"/>
        <end position="534"/>
    </location>
</feature>
<organism evidence="12 13">
    <name type="scientific">Circaetus pectoralis</name>
    <name type="common">black-chested snake-eagle</name>
    <dbReference type="NCBI Taxonomy" id="321084"/>
    <lineage>
        <taxon>Eukaryota</taxon>
        <taxon>Metazoa</taxon>
        <taxon>Chordata</taxon>
        <taxon>Craniata</taxon>
        <taxon>Vertebrata</taxon>
        <taxon>Euteleostomi</taxon>
        <taxon>Archelosauria</taxon>
        <taxon>Archosauria</taxon>
        <taxon>Dinosauria</taxon>
        <taxon>Saurischia</taxon>
        <taxon>Theropoda</taxon>
        <taxon>Coelurosauria</taxon>
        <taxon>Aves</taxon>
        <taxon>Neognathae</taxon>
        <taxon>Neoaves</taxon>
        <taxon>Telluraves</taxon>
        <taxon>Accipitrimorphae</taxon>
        <taxon>Accipitriformes</taxon>
        <taxon>Accipitridae</taxon>
        <taxon>Accipitrinae</taxon>
        <taxon>Circaetus</taxon>
    </lineage>
</organism>
<dbReference type="InterPro" id="IPR040457">
    <property type="entry name" value="GCP_C"/>
</dbReference>
<evidence type="ECO:0000259" key="10">
    <source>
        <dbReference type="Pfam" id="PF04130"/>
    </source>
</evidence>
<dbReference type="GO" id="GO:0051011">
    <property type="term" value="F:microtubule minus-end binding"/>
    <property type="evidence" value="ECO:0007669"/>
    <property type="project" value="TreeGrafter"/>
</dbReference>
<dbReference type="CDD" id="cd22572">
    <property type="entry name" value="GCP5_NTD"/>
    <property type="match status" value="1"/>
</dbReference>
<dbReference type="InterPro" id="IPR007259">
    <property type="entry name" value="GCP"/>
</dbReference>
<dbReference type="Pfam" id="PF04130">
    <property type="entry name" value="GCP_C_terminal"/>
    <property type="match status" value="1"/>
</dbReference>
<comment type="subcellular location">
    <subcellularLocation>
        <location evidence="1">Cytoplasm</location>
        <location evidence="1">Cytoskeleton</location>
        <location evidence="1">Microtubule organizing center</location>
        <location evidence="1">Centrosome</location>
    </subcellularLocation>
</comment>
<evidence type="ECO:0000313" key="13">
    <source>
        <dbReference type="Proteomes" id="UP000562238"/>
    </source>
</evidence>
<dbReference type="GO" id="GO:0000922">
    <property type="term" value="C:spindle pole"/>
    <property type="evidence" value="ECO:0007669"/>
    <property type="project" value="InterPro"/>
</dbReference>
<evidence type="ECO:0000259" key="11">
    <source>
        <dbReference type="Pfam" id="PF17681"/>
    </source>
</evidence>
<dbReference type="GO" id="GO:0005874">
    <property type="term" value="C:microtubule"/>
    <property type="evidence" value="ECO:0007669"/>
    <property type="project" value="UniProtKB-KW"/>
</dbReference>
<comment type="subunit">
    <text evidence="7">Component of the gamma-tubulin ring complex (gTuRC) consisting of TUBGCP2, TUBGCP3, TUBGCP4, TUBGCP5 and TUBGCP6 and gamma-tubulin TUBG1 or TUBG2. TUBGCP2, TUBGCP3, TUBGCP4, TUBGCP5 and TUBGCP6 assemble in a 5:5:2:1:1 stoichiometry; each is associated with a gamma-tubulin, thereby arranging 14 gamma-tubulins in a helical manner. Gamma-tubulin at the first position is blocked by TUBGCP3 at the last position, allowing 13 protafilaments to grow into a microtubule. The gTuRC (via TUBGCP3 and TUBGCP6) interacts with ACTB and MZT1; the interactions form a luminal bridge that stabilizes the initial structure during complex assembly. The gTuRC (via TUBGCP2) interacts with MZT2A/MZT2B and CDK5RAP2 (via CM1 motif); the interactions play a role in gTuRC activation.</text>
</comment>
<keyword evidence="3 8" id="KW-0963">Cytoplasm</keyword>
<evidence type="ECO:0000256" key="9">
    <source>
        <dbReference type="SAM" id="MobiDB-lite"/>
    </source>
</evidence>
<dbReference type="Gene3D" id="1.20.120.1900">
    <property type="entry name" value="Gamma-tubulin complex, C-terminal domain"/>
    <property type="match status" value="1"/>
</dbReference>
<dbReference type="InterPro" id="IPR059169">
    <property type="entry name" value="GCP5_N_ext"/>
</dbReference>
<feature type="domain" description="Gamma tubulin complex component protein N-terminal" evidence="11">
    <location>
        <begin position="280"/>
        <end position="582"/>
    </location>
</feature>
<evidence type="ECO:0000256" key="2">
    <source>
        <dbReference type="ARBA" id="ARBA00010337"/>
    </source>
</evidence>
<feature type="compositionally biased region" description="Basic and acidic residues" evidence="9">
    <location>
        <begin position="189"/>
        <end position="198"/>
    </location>
</feature>
<evidence type="ECO:0000256" key="7">
    <source>
        <dbReference type="ARBA" id="ARBA00093551"/>
    </source>
</evidence>
<dbReference type="EMBL" id="VZZV01000166">
    <property type="protein sequence ID" value="NXW16504.1"/>
    <property type="molecule type" value="Genomic_DNA"/>
</dbReference>
<evidence type="ECO:0000313" key="12">
    <source>
        <dbReference type="EMBL" id="NXW16504.1"/>
    </source>
</evidence>
<feature type="region of interest" description="Disordered" evidence="9">
    <location>
        <begin position="154"/>
        <end position="205"/>
    </location>
</feature>
<gene>
    <name evidence="12" type="primary">Tubgcp5</name>
    <name evidence="12" type="ORF">CIRPEC_R12833</name>
</gene>
<dbReference type="GO" id="GO:0005813">
    <property type="term" value="C:centrosome"/>
    <property type="evidence" value="ECO:0007669"/>
    <property type="project" value="UniProtKB-SubCell"/>
</dbReference>
<dbReference type="Pfam" id="PF17681">
    <property type="entry name" value="GCP_N_terminal"/>
    <property type="match status" value="1"/>
</dbReference>
<comment type="caution">
    <text evidence="12">The sequence shown here is derived from an EMBL/GenBank/DDBJ whole genome shotgun (WGS) entry which is preliminary data.</text>
</comment>
<keyword evidence="4 8" id="KW-0493">Microtubule</keyword>
<dbReference type="GO" id="GO:0000930">
    <property type="term" value="C:gamma-tubulin complex"/>
    <property type="evidence" value="ECO:0007669"/>
    <property type="project" value="TreeGrafter"/>
</dbReference>
<comment type="function">
    <text evidence="6">Component of the gamma-tubulin ring complex (gTuRC) which mediates microtubule nucleation. The gTuRC regulates the minus-end nucleation of alpha-beta tubulin heterodimers that grow into microtubule protafilaments, a critical step in centrosome duplication and spindle formation.</text>
</comment>
<keyword evidence="5 8" id="KW-0206">Cytoskeleton</keyword>
<dbReference type="GO" id="GO:0043015">
    <property type="term" value="F:gamma-tubulin binding"/>
    <property type="evidence" value="ECO:0007669"/>
    <property type="project" value="InterPro"/>
</dbReference>
<evidence type="ECO:0000256" key="3">
    <source>
        <dbReference type="ARBA" id="ARBA00022490"/>
    </source>
</evidence>
<feature type="non-terminal residue" evidence="12">
    <location>
        <position position="1"/>
    </location>
</feature>
<evidence type="ECO:0000256" key="6">
    <source>
        <dbReference type="ARBA" id="ARBA00093416"/>
    </source>
</evidence>
<reference evidence="12 13" key="1">
    <citation type="submission" date="2019-09" db="EMBL/GenBank/DDBJ databases">
        <title>Bird 10,000 Genomes (B10K) Project - Family phase.</title>
        <authorList>
            <person name="Zhang G."/>
        </authorList>
    </citation>
    <scope>NUCLEOTIDE SEQUENCE [LARGE SCALE GENOMIC DNA]</scope>
    <source>
        <strain evidence="12">B10K-DU-010-60</strain>
        <tissue evidence="12">Muscle</tissue>
    </source>
</reference>
<accession>A0A7L3ZUE6</accession>
<keyword evidence="13" id="KW-1185">Reference proteome</keyword>
<dbReference type="GO" id="GO:0031122">
    <property type="term" value="P:cytoplasmic microtubule organization"/>
    <property type="evidence" value="ECO:0007669"/>
    <property type="project" value="TreeGrafter"/>
</dbReference>
<evidence type="ECO:0000256" key="1">
    <source>
        <dbReference type="ARBA" id="ARBA00004300"/>
    </source>
</evidence>
<dbReference type="PANTHER" id="PTHR19302:SF33">
    <property type="entry name" value="GAMMA-TUBULIN COMPLEX COMPONENT 5"/>
    <property type="match status" value="1"/>
</dbReference>
<dbReference type="InterPro" id="IPR042241">
    <property type="entry name" value="GCP_C_sf"/>
</dbReference>
<dbReference type="AlphaFoldDB" id="A0A7L3ZUE6"/>
<dbReference type="GO" id="GO:0007020">
    <property type="term" value="P:microtubule nucleation"/>
    <property type="evidence" value="ECO:0007669"/>
    <property type="project" value="InterPro"/>
</dbReference>
<dbReference type="Proteomes" id="UP000562238">
    <property type="component" value="Unassembled WGS sequence"/>
</dbReference>
<dbReference type="FunFam" id="1.20.120.1900:FF:000005">
    <property type="entry name" value="Gamma-tubulin complex component"/>
    <property type="match status" value="1"/>
</dbReference>
<protein>
    <recommendedName>
        <fullName evidence="8">Gamma-tubulin complex component</fullName>
    </recommendedName>
</protein>